<dbReference type="Gene3D" id="3.20.20.80">
    <property type="entry name" value="Glycosidases"/>
    <property type="match status" value="1"/>
</dbReference>
<dbReference type="EMBL" id="PNBA02000001">
    <property type="protein sequence ID" value="KAG6437564.1"/>
    <property type="molecule type" value="Genomic_DNA"/>
</dbReference>
<evidence type="ECO:0000256" key="12">
    <source>
        <dbReference type="SAM" id="SignalP"/>
    </source>
</evidence>
<comment type="similarity">
    <text evidence="3 11">Belongs to the glycosyl hydrolase 17 family.</text>
</comment>
<dbReference type="Proteomes" id="UP000298416">
    <property type="component" value="Unassembled WGS sequence"/>
</dbReference>
<name>A0A8X9AEA2_SALSN</name>
<dbReference type="OrthoDB" id="1938138at2759"/>
<dbReference type="FunFam" id="3.20.20.80:FF:000002">
    <property type="entry name" value="Glucan endo-1,3-beta-glucosidase 3"/>
    <property type="match status" value="1"/>
</dbReference>
<keyword evidence="6 12" id="KW-0732">Signal</keyword>
<evidence type="ECO:0000256" key="6">
    <source>
        <dbReference type="ARBA" id="ARBA00022729"/>
    </source>
</evidence>
<dbReference type="Pfam" id="PF07983">
    <property type="entry name" value="X8"/>
    <property type="match status" value="1"/>
</dbReference>
<comment type="caution">
    <text evidence="14">The sequence shown here is derived from an EMBL/GenBank/DDBJ whole genome shotgun (WGS) entry which is preliminary data.</text>
</comment>
<evidence type="ECO:0000256" key="5">
    <source>
        <dbReference type="ARBA" id="ARBA00022622"/>
    </source>
</evidence>
<dbReference type="SUPFAM" id="SSF51445">
    <property type="entry name" value="(Trans)glycosidases"/>
    <property type="match status" value="1"/>
</dbReference>
<keyword evidence="9" id="KW-1015">Disulfide bond</keyword>
<keyword evidence="10" id="KW-0326">Glycosidase</keyword>
<proteinExistence type="inferred from homology"/>
<evidence type="ECO:0000256" key="8">
    <source>
        <dbReference type="ARBA" id="ARBA00022821"/>
    </source>
</evidence>
<evidence type="ECO:0000256" key="7">
    <source>
        <dbReference type="ARBA" id="ARBA00022801"/>
    </source>
</evidence>
<dbReference type="InterPro" id="IPR012946">
    <property type="entry name" value="X8"/>
</dbReference>
<evidence type="ECO:0000259" key="13">
    <source>
        <dbReference type="SMART" id="SM00768"/>
    </source>
</evidence>
<keyword evidence="15" id="KW-1185">Reference proteome</keyword>
<dbReference type="InterPro" id="IPR000490">
    <property type="entry name" value="Glyco_hydro_17"/>
</dbReference>
<keyword evidence="5" id="KW-0449">Lipoprotein</keyword>
<keyword evidence="5" id="KW-0325">Glycoprotein</keyword>
<keyword evidence="8" id="KW-0611">Plant defense</keyword>
<dbReference type="GO" id="GO:0042973">
    <property type="term" value="F:glucan endo-1,3-beta-D-glucosidase activity"/>
    <property type="evidence" value="ECO:0007669"/>
    <property type="project" value="UniProtKB-EC"/>
</dbReference>
<dbReference type="FunFam" id="1.20.58.1040:FF:000003">
    <property type="entry name" value="glucan endo-1,3-beta-glucosidase 7"/>
    <property type="match status" value="1"/>
</dbReference>
<gene>
    <name evidence="14" type="ORF">SASPL_102483</name>
</gene>
<keyword evidence="5" id="KW-0336">GPI-anchor</keyword>
<dbReference type="Gene3D" id="1.20.58.1040">
    <property type="match status" value="1"/>
</dbReference>
<evidence type="ECO:0000256" key="10">
    <source>
        <dbReference type="ARBA" id="ARBA00023295"/>
    </source>
</evidence>
<evidence type="ECO:0000256" key="2">
    <source>
        <dbReference type="ARBA" id="ARBA00004609"/>
    </source>
</evidence>
<dbReference type="GO" id="GO:0005886">
    <property type="term" value="C:plasma membrane"/>
    <property type="evidence" value="ECO:0007669"/>
    <property type="project" value="UniProtKB-SubCell"/>
</dbReference>
<accession>A0A8X9AEA2</accession>
<evidence type="ECO:0000313" key="14">
    <source>
        <dbReference type="EMBL" id="KAG6437564.1"/>
    </source>
</evidence>
<evidence type="ECO:0000313" key="15">
    <source>
        <dbReference type="Proteomes" id="UP000298416"/>
    </source>
</evidence>
<dbReference type="GO" id="GO:0005975">
    <property type="term" value="P:carbohydrate metabolic process"/>
    <property type="evidence" value="ECO:0007669"/>
    <property type="project" value="InterPro"/>
</dbReference>
<dbReference type="AlphaFoldDB" id="A0A8X9AEA2"/>
<feature type="signal peptide" evidence="12">
    <location>
        <begin position="1"/>
        <end position="24"/>
    </location>
</feature>
<dbReference type="EC" id="3.2.1.39" evidence="4"/>
<dbReference type="Pfam" id="PF00332">
    <property type="entry name" value="Glyco_hydro_17"/>
    <property type="match status" value="1"/>
</dbReference>
<protein>
    <recommendedName>
        <fullName evidence="4">glucan endo-1,3-beta-D-glucosidase</fullName>
        <ecNumber evidence="4">3.2.1.39</ecNumber>
    </recommendedName>
</protein>
<keyword evidence="5" id="KW-0472">Membrane</keyword>
<dbReference type="GO" id="GO:0098552">
    <property type="term" value="C:side of membrane"/>
    <property type="evidence" value="ECO:0007669"/>
    <property type="project" value="UniProtKB-KW"/>
</dbReference>
<evidence type="ECO:0000256" key="1">
    <source>
        <dbReference type="ARBA" id="ARBA00000382"/>
    </source>
</evidence>
<evidence type="ECO:0000256" key="11">
    <source>
        <dbReference type="RuleBase" id="RU004335"/>
    </source>
</evidence>
<dbReference type="InterPro" id="IPR017853">
    <property type="entry name" value="GH"/>
</dbReference>
<evidence type="ECO:0000256" key="3">
    <source>
        <dbReference type="ARBA" id="ARBA00008773"/>
    </source>
</evidence>
<feature type="chain" id="PRO_5036488471" description="glucan endo-1,3-beta-D-glucosidase" evidence="12">
    <location>
        <begin position="25"/>
        <end position="455"/>
    </location>
</feature>
<organism evidence="14">
    <name type="scientific">Salvia splendens</name>
    <name type="common">Scarlet sage</name>
    <dbReference type="NCBI Taxonomy" id="180675"/>
    <lineage>
        <taxon>Eukaryota</taxon>
        <taxon>Viridiplantae</taxon>
        <taxon>Streptophyta</taxon>
        <taxon>Embryophyta</taxon>
        <taxon>Tracheophyta</taxon>
        <taxon>Spermatophyta</taxon>
        <taxon>Magnoliopsida</taxon>
        <taxon>eudicotyledons</taxon>
        <taxon>Gunneridae</taxon>
        <taxon>Pentapetalae</taxon>
        <taxon>asterids</taxon>
        <taxon>lamiids</taxon>
        <taxon>Lamiales</taxon>
        <taxon>Lamiaceae</taxon>
        <taxon>Nepetoideae</taxon>
        <taxon>Mentheae</taxon>
        <taxon>Salviinae</taxon>
        <taxon>Salvia</taxon>
        <taxon>Salvia subgen. Calosphace</taxon>
        <taxon>core Calosphace</taxon>
    </lineage>
</organism>
<comment type="subcellular location">
    <subcellularLocation>
        <location evidence="2">Cell membrane</location>
        <topology evidence="2">Lipid-anchor</topology>
        <topology evidence="2">GPI-anchor</topology>
    </subcellularLocation>
</comment>
<dbReference type="PANTHER" id="PTHR32227">
    <property type="entry name" value="GLUCAN ENDO-1,3-BETA-GLUCOSIDASE BG1-RELATED-RELATED"/>
    <property type="match status" value="1"/>
</dbReference>
<dbReference type="InterPro" id="IPR044965">
    <property type="entry name" value="Glyco_hydro_17_plant"/>
</dbReference>
<reference evidence="14" key="1">
    <citation type="submission" date="2018-01" db="EMBL/GenBank/DDBJ databases">
        <authorList>
            <person name="Mao J.F."/>
        </authorList>
    </citation>
    <scope>NUCLEOTIDE SEQUENCE</scope>
    <source>
        <strain evidence="14">Huo1</strain>
        <tissue evidence="14">Leaf</tissue>
    </source>
</reference>
<comment type="catalytic activity">
    <reaction evidence="1">
        <text>Hydrolysis of (1-&gt;3)-beta-D-glucosidic linkages in (1-&gt;3)-beta-D-glucans.</text>
        <dbReference type="EC" id="3.2.1.39"/>
    </reaction>
</comment>
<feature type="domain" description="X8" evidence="13">
    <location>
        <begin position="369"/>
        <end position="453"/>
    </location>
</feature>
<evidence type="ECO:0000256" key="9">
    <source>
        <dbReference type="ARBA" id="ARBA00023157"/>
    </source>
</evidence>
<dbReference type="GO" id="GO:0006952">
    <property type="term" value="P:defense response"/>
    <property type="evidence" value="ECO:0007669"/>
    <property type="project" value="UniProtKB-KW"/>
</dbReference>
<keyword evidence="7" id="KW-0378">Hydrolase</keyword>
<reference evidence="14" key="2">
    <citation type="submission" date="2020-08" db="EMBL/GenBank/DDBJ databases">
        <title>Plant Genome Project.</title>
        <authorList>
            <person name="Zhang R.-G."/>
        </authorList>
    </citation>
    <scope>NUCLEOTIDE SEQUENCE</scope>
    <source>
        <strain evidence="14">Huo1</strain>
        <tissue evidence="14">Leaf</tissue>
    </source>
</reference>
<dbReference type="SMART" id="SM00768">
    <property type="entry name" value="X8"/>
    <property type="match status" value="1"/>
</dbReference>
<sequence>MPIMFSYPAAALLFLLLLSGAATAVHSIGVNYGTLGDNLPPPAQVAQFIKDKTTIDRIKIFDANPDILRAFANTGILVAITVPNGEIPSLTDPKSALRWVTDHIKPFYPDTHINHLLVGNEVLHWGPQELIDNLVSAMSSLHNALIQEGITDIAVTTAHSLAILEPSDLPSLARFRPGWDVGVLAPMLEFHRQTKTPFMVNPYPYFMYSPEKADMALFRPNKGFFDKYTRRTYGNLFDFLLDSVYMAMKKLKYADVEIVVGETGWASLGEVFEQPKCSVPNAADYNGGLVKHFDAGKGTPLMPKKRFVTYIFGLFNENQKTGSLAEKNFGLFRPDFSPVYDVGIMRAGGAPNKPIKDIPAGPALTVGKKYCVPKSDASDAALESNINYVCGQGIDCAPIKPGGSCFKPDTLKAHASYVMNAYYHAKGLDDFNCDFSGSAIIISTDPSNASCKYVS</sequence>
<evidence type="ECO:0000256" key="4">
    <source>
        <dbReference type="ARBA" id="ARBA00012780"/>
    </source>
</evidence>